<protein>
    <recommendedName>
        <fullName evidence="6">Secreted protein</fullName>
    </recommendedName>
</protein>
<dbReference type="KEGG" id="mlr:MELLADRAFT_88024"/>
<feature type="compositionally biased region" description="Polar residues" evidence="2">
    <location>
        <begin position="53"/>
        <end position="72"/>
    </location>
</feature>
<dbReference type="VEuPathDB" id="FungiDB:MELLADRAFT_88024"/>
<dbReference type="PANTHER" id="PTHR31836:SF21">
    <property type="entry name" value="EXPANSIN-LIKE PROTEIN 7"/>
    <property type="match status" value="1"/>
</dbReference>
<name>F4RQ52_MELLP</name>
<feature type="compositionally biased region" description="Polar residues" evidence="2">
    <location>
        <begin position="87"/>
        <end position="99"/>
    </location>
</feature>
<evidence type="ECO:0000313" key="5">
    <source>
        <dbReference type="Proteomes" id="UP000001072"/>
    </source>
</evidence>
<feature type="region of interest" description="Disordered" evidence="2">
    <location>
        <begin position="30"/>
        <end position="141"/>
    </location>
</feature>
<evidence type="ECO:0008006" key="6">
    <source>
        <dbReference type="Google" id="ProtNLM"/>
    </source>
</evidence>
<dbReference type="InterPro" id="IPR036908">
    <property type="entry name" value="RlpA-like_sf"/>
</dbReference>
<dbReference type="InterPro" id="IPR036749">
    <property type="entry name" value="Expansin_CBD_sf"/>
</dbReference>
<gene>
    <name evidence="4" type="ORF">MELLADRAFT_88024</name>
</gene>
<dbReference type="RefSeq" id="XP_007411392.1">
    <property type="nucleotide sequence ID" value="XM_007411330.1"/>
</dbReference>
<keyword evidence="5" id="KW-1185">Reference proteome</keyword>
<dbReference type="Gene3D" id="2.60.40.760">
    <property type="entry name" value="Expansin, cellulose-binding-like domain"/>
    <property type="match status" value="1"/>
</dbReference>
<reference evidence="5" key="1">
    <citation type="journal article" date="2011" name="Proc. Natl. Acad. Sci. U.S.A.">
        <title>Obligate biotrophy features unraveled by the genomic analysis of rust fungi.</title>
        <authorList>
            <person name="Duplessis S."/>
            <person name="Cuomo C.A."/>
            <person name="Lin Y.-C."/>
            <person name="Aerts A."/>
            <person name="Tisserant E."/>
            <person name="Veneault-Fourrey C."/>
            <person name="Joly D.L."/>
            <person name="Hacquard S."/>
            <person name="Amselem J."/>
            <person name="Cantarel B.L."/>
            <person name="Chiu R."/>
            <person name="Coutinho P.M."/>
            <person name="Feau N."/>
            <person name="Field M."/>
            <person name="Frey P."/>
            <person name="Gelhaye E."/>
            <person name="Goldberg J."/>
            <person name="Grabherr M.G."/>
            <person name="Kodira C.D."/>
            <person name="Kohler A."/>
            <person name="Kuees U."/>
            <person name="Lindquist E.A."/>
            <person name="Lucas S.M."/>
            <person name="Mago R."/>
            <person name="Mauceli E."/>
            <person name="Morin E."/>
            <person name="Murat C."/>
            <person name="Pangilinan J.L."/>
            <person name="Park R."/>
            <person name="Pearson M."/>
            <person name="Quesneville H."/>
            <person name="Rouhier N."/>
            <person name="Sakthikumar S."/>
            <person name="Salamov A.A."/>
            <person name="Schmutz J."/>
            <person name="Selles B."/>
            <person name="Shapiro H."/>
            <person name="Tanguay P."/>
            <person name="Tuskan G.A."/>
            <person name="Henrissat B."/>
            <person name="Van de Peer Y."/>
            <person name="Rouze P."/>
            <person name="Ellis J.G."/>
            <person name="Dodds P.N."/>
            <person name="Schein J.E."/>
            <person name="Zhong S."/>
            <person name="Hamelin R.C."/>
            <person name="Grigoriev I.V."/>
            <person name="Szabo L.J."/>
            <person name="Martin F."/>
        </authorList>
    </citation>
    <scope>NUCLEOTIDE SEQUENCE [LARGE SCALE GENOMIC DNA]</scope>
    <source>
        <strain evidence="5">98AG31 / pathotype 3-4-7</strain>
    </source>
</reference>
<dbReference type="InterPro" id="IPR051477">
    <property type="entry name" value="Expansin_CellWall"/>
</dbReference>
<dbReference type="eggNOG" id="ENOG502S9P9">
    <property type="taxonomic scope" value="Eukaryota"/>
</dbReference>
<sequence length="343" mass="36610">MFRSSQPSRFIYSVFLMVAIIHSQVSEALPHDGGCRVRKHPSHTKISYIPDNKMNTGSQNLSGDPHQGSSEGTYVAAPHGAHHSLYPNKTSSNIYMSTRNDPKVNDTEETPRNDTQPKKNSTGGLVPQPAPAPAHNGTGLSPKYKGTGTMWGGNWKGGNCDFKDWDPPAGFPEVAMAGNLWNSASLCGSCVEVTGPTGMKKVAIVGDSCFSCSNDGLDMDPVMWNAVTGNASPSALPITWEIVPCGFPTPLKIINKEGVSRYFMSMQIAGANQPVHSVEISTDGGQSWTNTTRQSSDNFFQLSNPPKDSATVAVKVTCASGKKVVADRVDYSRPGIAASAENC</sequence>
<dbReference type="PANTHER" id="PTHR31836">
    <property type="match status" value="1"/>
</dbReference>
<accession>F4RQ52</accession>
<dbReference type="CDD" id="cd22271">
    <property type="entry name" value="DPBB_EXP_N-like"/>
    <property type="match status" value="1"/>
</dbReference>
<keyword evidence="1 3" id="KW-0732">Signal</keyword>
<dbReference type="GeneID" id="18934738"/>
<dbReference type="OrthoDB" id="2495887at2759"/>
<evidence type="ECO:0000256" key="3">
    <source>
        <dbReference type="SAM" id="SignalP"/>
    </source>
</evidence>
<organism evidence="5">
    <name type="scientific">Melampsora larici-populina (strain 98AG31 / pathotype 3-4-7)</name>
    <name type="common">Poplar leaf rust fungus</name>
    <dbReference type="NCBI Taxonomy" id="747676"/>
    <lineage>
        <taxon>Eukaryota</taxon>
        <taxon>Fungi</taxon>
        <taxon>Dikarya</taxon>
        <taxon>Basidiomycota</taxon>
        <taxon>Pucciniomycotina</taxon>
        <taxon>Pucciniomycetes</taxon>
        <taxon>Pucciniales</taxon>
        <taxon>Melampsoraceae</taxon>
        <taxon>Melampsora</taxon>
    </lineage>
</organism>
<evidence type="ECO:0000256" key="1">
    <source>
        <dbReference type="ARBA" id="ARBA00022729"/>
    </source>
</evidence>
<feature type="compositionally biased region" description="Basic and acidic residues" evidence="2">
    <location>
        <begin position="100"/>
        <end position="117"/>
    </location>
</feature>
<dbReference type="InParanoid" id="F4RQ52"/>
<dbReference type="Gene3D" id="2.40.40.10">
    <property type="entry name" value="RlpA-like domain"/>
    <property type="match status" value="1"/>
</dbReference>
<dbReference type="EMBL" id="GL883113">
    <property type="protein sequence ID" value="EGG05470.1"/>
    <property type="molecule type" value="Genomic_DNA"/>
</dbReference>
<dbReference type="HOGENOM" id="CLU_809113_0_0_1"/>
<dbReference type="AlphaFoldDB" id="F4RQ52"/>
<proteinExistence type="predicted"/>
<dbReference type="Proteomes" id="UP000001072">
    <property type="component" value="Unassembled WGS sequence"/>
</dbReference>
<evidence type="ECO:0000256" key="2">
    <source>
        <dbReference type="SAM" id="MobiDB-lite"/>
    </source>
</evidence>
<evidence type="ECO:0000313" key="4">
    <source>
        <dbReference type="EMBL" id="EGG05470.1"/>
    </source>
</evidence>
<dbReference type="SUPFAM" id="SSF50685">
    <property type="entry name" value="Barwin-like endoglucanases"/>
    <property type="match status" value="1"/>
</dbReference>
<feature type="chain" id="PRO_5003321725" description="Secreted protein" evidence="3">
    <location>
        <begin position="29"/>
        <end position="343"/>
    </location>
</feature>
<feature type="signal peptide" evidence="3">
    <location>
        <begin position="1"/>
        <end position="28"/>
    </location>
</feature>